<dbReference type="Proteomes" id="UP000024635">
    <property type="component" value="Unassembled WGS sequence"/>
</dbReference>
<comment type="caution">
    <text evidence="1">The sequence shown here is derived from an EMBL/GenBank/DDBJ whole genome shotgun (WGS) entry which is preliminary data.</text>
</comment>
<name>A0A016TJ26_9BILA</name>
<protein>
    <submittedName>
        <fullName evidence="1">Uncharacterized protein</fullName>
    </submittedName>
</protein>
<evidence type="ECO:0000313" key="1">
    <source>
        <dbReference type="EMBL" id="EYC02726.1"/>
    </source>
</evidence>
<dbReference type="EMBL" id="JARK01001434">
    <property type="protein sequence ID" value="EYC02726.1"/>
    <property type="molecule type" value="Genomic_DNA"/>
</dbReference>
<sequence length="339" mass="37770">MRIIMREKGRDQTTLIGAFRPPVTPLSGYETLFTELGLKFNATKRNAESKQWIPATLLQSSTGKICLPRVPETSSVIKTALEEIAEGHDLEFENEATRTAYLYKTAHDIIGSTIKKAKSHSAAHPSSDLPKAGRRSIPSTPYAANFFTLVDVKKHQAVAYTSTIGTSFGSLINSVSQPSIILNNLYDHASSINDTFGTISSFLFQPIIVFNRKIEFTWAGPGGFLQRSLDVPRLITALVFYFYNDVPLHVATTTPLIFPSSRNFSEYTTGFQWETLNELRLHAAHYWKMLRGGEPARPMPPRGTRFSRIDTAAVIEAHGKGYTPFYFNDNADRIMPSGV</sequence>
<evidence type="ECO:0000313" key="2">
    <source>
        <dbReference type="Proteomes" id="UP000024635"/>
    </source>
</evidence>
<keyword evidence="2" id="KW-1185">Reference proteome</keyword>
<proteinExistence type="predicted"/>
<gene>
    <name evidence="1" type="primary">Acey_s0098.g3093</name>
    <name evidence="1" type="ORF">Y032_0098g3093</name>
</gene>
<organism evidence="1 2">
    <name type="scientific">Ancylostoma ceylanicum</name>
    <dbReference type="NCBI Taxonomy" id="53326"/>
    <lineage>
        <taxon>Eukaryota</taxon>
        <taxon>Metazoa</taxon>
        <taxon>Ecdysozoa</taxon>
        <taxon>Nematoda</taxon>
        <taxon>Chromadorea</taxon>
        <taxon>Rhabditida</taxon>
        <taxon>Rhabditina</taxon>
        <taxon>Rhabditomorpha</taxon>
        <taxon>Strongyloidea</taxon>
        <taxon>Ancylostomatidae</taxon>
        <taxon>Ancylostomatinae</taxon>
        <taxon>Ancylostoma</taxon>
    </lineage>
</organism>
<accession>A0A016TJ26</accession>
<reference evidence="2" key="1">
    <citation type="journal article" date="2015" name="Nat. Genet.">
        <title>The genome and transcriptome of the zoonotic hookworm Ancylostoma ceylanicum identify infection-specific gene families.</title>
        <authorList>
            <person name="Schwarz E.M."/>
            <person name="Hu Y."/>
            <person name="Antoshechkin I."/>
            <person name="Miller M.M."/>
            <person name="Sternberg P.W."/>
            <person name="Aroian R.V."/>
        </authorList>
    </citation>
    <scope>NUCLEOTIDE SEQUENCE</scope>
    <source>
        <strain evidence="2">HY135</strain>
    </source>
</reference>
<dbReference type="AlphaFoldDB" id="A0A016TJ26"/>
<dbReference type="OrthoDB" id="5861470at2759"/>